<feature type="coiled-coil region" evidence="1">
    <location>
        <begin position="34"/>
        <end position="68"/>
    </location>
</feature>
<dbReference type="GO" id="GO:0003677">
    <property type="term" value="F:DNA binding"/>
    <property type="evidence" value="ECO:0007669"/>
    <property type="project" value="InterPro"/>
</dbReference>
<name>A0A2N3XWF9_SACSN</name>
<dbReference type="AlphaFoldDB" id="A0A2N3XWF9"/>
<keyword evidence="1" id="KW-0175">Coiled coil</keyword>
<evidence type="ECO:0000313" key="2">
    <source>
        <dbReference type="EMBL" id="PKW14989.1"/>
    </source>
</evidence>
<reference evidence="2" key="1">
    <citation type="submission" date="2017-12" db="EMBL/GenBank/DDBJ databases">
        <title>Sequencing the genomes of 1000 Actinobacteria strains.</title>
        <authorList>
            <person name="Klenk H.-P."/>
        </authorList>
    </citation>
    <scope>NUCLEOTIDE SEQUENCE [LARGE SCALE GENOMIC DNA]</scope>
    <source>
        <strain evidence="2">DSM 44228</strain>
    </source>
</reference>
<proteinExistence type="predicted"/>
<keyword evidence="2" id="KW-0378">Hydrolase</keyword>
<protein>
    <submittedName>
        <fullName evidence="2">XamI restriction endonuclease</fullName>
    </submittedName>
</protein>
<dbReference type="GO" id="GO:0009036">
    <property type="term" value="F:type II site-specific deoxyribonuclease activity"/>
    <property type="evidence" value="ECO:0007669"/>
    <property type="project" value="InterPro"/>
</dbReference>
<keyword evidence="2" id="KW-0540">Nuclease</keyword>
<gene>
    <name evidence="2" type="ORF">A8926_2652</name>
</gene>
<keyword evidence="3" id="KW-1185">Reference proteome</keyword>
<organism evidence="2 3">
    <name type="scientific">Saccharopolyspora spinosa</name>
    <dbReference type="NCBI Taxonomy" id="60894"/>
    <lineage>
        <taxon>Bacteria</taxon>
        <taxon>Bacillati</taxon>
        <taxon>Actinomycetota</taxon>
        <taxon>Actinomycetes</taxon>
        <taxon>Pseudonocardiales</taxon>
        <taxon>Pseudonocardiaceae</taxon>
        <taxon>Saccharopolyspora</taxon>
    </lineage>
</organism>
<dbReference type="STRING" id="994479.GCA_000194155_02786"/>
<dbReference type="RefSeq" id="WP_010695574.1">
    <property type="nucleotide sequence ID" value="NZ_CP061007.1"/>
</dbReference>
<dbReference type="EMBL" id="PJNB01000001">
    <property type="protein sequence ID" value="PKW14989.1"/>
    <property type="molecule type" value="Genomic_DNA"/>
</dbReference>
<dbReference type="Pfam" id="PF09572">
    <property type="entry name" value="RE_XamI"/>
    <property type="match status" value="1"/>
</dbReference>
<comment type="caution">
    <text evidence="2">The sequence shown here is derived from an EMBL/GenBank/DDBJ whole genome shotgun (WGS) entry which is preliminary data.</text>
</comment>
<evidence type="ECO:0000313" key="3">
    <source>
        <dbReference type="Proteomes" id="UP000233786"/>
    </source>
</evidence>
<dbReference type="InterPro" id="IPR019072">
    <property type="entry name" value="Restrct_endonuc_II_XamI"/>
</dbReference>
<keyword evidence="2" id="KW-0255">Endonuclease</keyword>
<sequence>MPQVPPPRWSEDELTEDAAEAVRRFCEKRMQEPLEQYLEQFDSFRGTMEDLIEETIDLSELREQAAEQLSDPRVLYSVRYLAGPPISTDDLKELVGDGVSLAPTKIKSDPEMARRVVETVLLGLDRVRFPWVGEDREPTDAEREIAVIATAAMIATQRVQTARRNEAKDEQEDAVAEVLKQNGFIEVPTRVVENTSHFPGPGEFCRESEFGGRKADLIVGLWDGRVMPIECKVSNSSTNSVKRLNNDAAAKAETWIKVFGTATVVSTAVLSGVFKIHNLESAQSRGLTLFWAHRLDSLISFIEKTRP</sequence>
<dbReference type="Proteomes" id="UP000233786">
    <property type="component" value="Unassembled WGS sequence"/>
</dbReference>
<dbReference type="GO" id="GO:0009307">
    <property type="term" value="P:DNA restriction-modification system"/>
    <property type="evidence" value="ECO:0007669"/>
    <property type="project" value="InterPro"/>
</dbReference>
<evidence type="ECO:0000256" key="1">
    <source>
        <dbReference type="SAM" id="Coils"/>
    </source>
</evidence>
<accession>A0A2N3XWF9</accession>